<feature type="compositionally biased region" description="Basic and acidic residues" evidence="1">
    <location>
        <begin position="274"/>
        <end position="300"/>
    </location>
</feature>
<gene>
    <name evidence="2" type="ORF">THAOC_31595</name>
</gene>
<dbReference type="AlphaFoldDB" id="K0RS63"/>
<organism evidence="2 3">
    <name type="scientific">Thalassiosira oceanica</name>
    <name type="common">Marine diatom</name>
    <dbReference type="NCBI Taxonomy" id="159749"/>
    <lineage>
        <taxon>Eukaryota</taxon>
        <taxon>Sar</taxon>
        <taxon>Stramenopiles</taxon>
        <taxon>Ochrophyta</taxon>
        <taxon>Bacillariophyta</taxon>
        <taxon>Coscinodiscophyceae</taxon>
        <taxon>Thalassiosirophycidae</taxon>
        <taxon>Thalassiosirales</taxon>
        <taxon>Thalassiosiraceae</taxon>
        <taxon>Thalassiosira</taxon>
    </lineage>
</organism>
<protein>
    <submittedName>
        <fullName evidence="2">Uncharacterized protein</fullName>
    </submittedName>
</protein>
<feature type="non-terminal residue" evidence="2">
    <location>
        <position position="1"/>
    </location>
</feature>
<sequence length="348" mass="37986">KGGSGRSGRSGAERIGDIAEDIGEVTDGDITEDIGEVTEAVRKLVVDIMVGTLPGRQEMGSLPQRKVEYFETFLQAVKDESLGGLCNESSCTCCNPIGSHYEVDPGSYCPAGFCDSDEEVCAATSFLSGHSQPCSSSKVDDFEDLMEGLAQCTRMFQLLCRSNFAAQAHRVDVLEWLPNCRVRRARSADPESARSPEPTGAADVQMRLHETARRDGGRVSYPPASSLISRRDLRRRTGGADDRLRIPDGRRRLLSIPSPSVGLPVPTSLAVRRPVGEADGGRREAGRQDEEGGQGRRRPPDASPRARSPPHPYLVFFLRDLPLPSRVGSSSAWGRRRQGTERRLRPSL</sequence>
<evidence type="ECO:0000313" key="2">
    <source>
        <dbReference type="EMBL" id="EJK49522.1"/>
    </source>
</evidence>
<comment type="caution">
    <text evidence="2">The sequence shown here is derived from an EMBL/GenBank/DDBJ whole genome shotgun (WGS) entry which is preliminary data.</text>
</comment>
<evidence type="ECO:0000313" key="3">
    <source>
        <dbReference type="Proteomes" id="UP000266841"/>
    </source>
</evidence>
<dbReference type="Proteomes" id="UP000266841">
    <property type="component" value="Unassembled WGS sequence"/>
</dbReference>
<dbReference type="EMBL" id="AGNL01044699">
    <property type="protein sequence ID" value="EJK49522.1"/>
    <property type="molecule type" value="Genomic_DNA"/>
</dbReference>
<feature type="compositionally biased region" description="Basic and acidic residues" evidence="1">
    <location>
        <begin position="238"/>
        <end position="251"/>
    </location>
</feature>
<feature type="region of interest" description="Disordered" evidence="1">
    <location>
        <begin position="212"/>
        <end position="311"/>
    </location>
</feature>
<evidence type="ECO:0000256" key="1">
    <source>
        <dbReference type="SAM" id="MobiDB-lite"/>
    </source>
</evidence>
<proteinExistence type="predicted"/>
<feature type="region of interest" description="Disordered" evidence="1">
    <location>
        <begin position="324"/>
        <end position="348"/>
    </location>
</feature>
<name>K0RS63_THAOC</name>
<keyword evidence="3" id="KW-1185">Reference proteome</keyword>
<reference evidence="2 3" key="1">
    <citation type="journal article" date="2012" name="Genome Biol.">
        <title>Genome and low-iron response of an oceanic diatom adapted to chronic iron limitation.</title>
        <authorList>
            <person name="Lommer M."/>
            <person name="Specht M."/>
            <person name="Roy A.S."/>
            <person name="Kraemer L."/>
            <person name="Andreson R."/>
            <person name="Gutowska M.A."/>
            <person name="Wolf J."/>
            <person name="Bergner S.V."/>
            <person name="Schilhabel M.B."/>
            <person name="Klostermeier U.C."/>
            <person name="Beiko R.G."/>
            <person name="Rosenstiel P."/>
            <person name="Hippler M."/>
            <person name="Laroche J."/>
        </authorList>
    </citation>
    <scope>NUCLEOTIDE SEQUENCE [LARGE SCALE GENOMIC DNA]</scope>
    <source>
        <strain evidence="2 3">CCMP1005</strain>
    </source>
</reference>
<feature type="compositionally biased region" description="Basic and acidic residues" evidence="1">
    <location>
        <begin position="338"/>
        <end position="348"/>
    </location>
</feature>
<accession>K0RS63</accession>